<dbReference type="InterPro" id="IPR006145">
    <property type="entry name" value="PsdUridine_synth_RsuA/RluA"/>
</dbReference>
<comment type="caution">
    <text evidence="5">The sequence shown here is derived from an EMBL/GenBank/DDBJ whole genome shotgun (WGS) entry which is preliminary data.</text>
</comment>
<dbReference type="GO" id="GO:0120159">
    <property type="term" value="F:rRNA pseudouridine synthase activity"/>
    <property type="evidence" value="ECO:0007669"/>
    <property type="project" value="UniProtKB-ARBA"/>
</dbReference>
<keyword evidence="2" id="KW-0694">RNA-binding</keyword>
<sequence length="242" mass="28110">MRINKFIAQSGYCSRRNADELIKNSKVYVNGTILLDLSYQVNDTDIVEVEGKKINLKEDKIYIAINKPIGYASTVKDKFADKKVVDLIKSDTRVYPVGRLDKDSHGLLILTNDGEFTYELTHPKFEHKKIYEVLVKGKPNKTEIKQLKDGILLDGYKLKKSKIEFIENIKNDTKYRVTIFEGRNRQIRRMFDFINHPVLDLKRVQIGNYKMENSLKSGEYKLLKSKDLDLIRGNNDRSKTSK</sequence>
<dbReference type="RefSeq" id="WP_002838423.1">
    <property type="nucleotide sequence ID" value="NZ_CAMYDD010000001.1"/>
</dbReference>
<dbReference type="Gene3D" id="3.30.70.580">
    <property type="entry name" value="Pseudouridine synthase I, catalytic domain, N-terminal subdomain"/>
    <property type="match status" value="1"/>
</dbReference>
<dbReference type="PROSITE" id="PS01149">
    <property type="entry name" value="PSI_RSU"/>
    <property type="match status" value="1"/>
</dbReference>
<dbReference type="SUPFAM" id="SSF55174">
    <property type="entry name" value="Alpha-L RNA-binding motif"/>
    <property type="match status" value="1"/>
</dbReference>
<dbReference type="GO" id="GO:0005829">
    <property type="term" value="C:cytosol"/>
    <property type="evidence" value="ECO:0007669"/>
    <property type="project" value="UniProtKB-ARBA"/>
</dbReference>
<evidence type="ECO:0000256" key="3">
    <source>
        <dbReference type="ARBA" id="ARBA00023235"/>
    </source>
</evidence>
<dbReference type="InterPro" id="IPR020094">
    <property type="entry name" value="TruA/RsuA/RluB/E/F_N"/>
</dbReference>
<dbReference type="AlphaFoldDB" id="A0A133MYT8"/>
<dbReference type="InterPro" id="IPR020103">
    <property type="entry name" value="PsdUridine_synth_cat_dom_sf"/>
</dbReference>
<dbReference type="Pfam" id="PF00849">
    <property type="entry name" value="PseudoU_synth_2"/>
    <property type="match status" value="1"/>
</dbReference>
<protein>
    <recommendedName>
        <fullName evidence="4">Pseudouridine synthase</fullName>
        <ecNumber evidence="4">5.4.99.-</ecNumber>
    </recommendedName>
</protein>
<keyword evidence="3 4" id="KW-0413">Isomerase</keyword>
<dbReference type="GO" id="GO:0003723">
    <property type="term" value="F:RNA binding"/>
    <property type="evidence" value="ECO:0007669"/>
    <property type="project" value="UniProtKB-KW"/>
</dbReference>
<proteinExistence type="inferred from homology"/>
<dbReference type="FunFam" id="3.10.290.10:FF:000003">
    <property type="entry name" value="Pseudouridine synthase"/>
    <property type="match status" value="1"/>
</dbReference>
<dbReference type="PROSITE" id="PS50889">
    <property type="entry name" value="S4"/>
    <property type="match status" value="1"/>
</dbReference>
<dbReference type="PANTHER" id="PTHR47683:SF2">
    <property type="entry name" value="RNA-BINDING S4 DOMAIN-CONTAINING PROTEIN"/>
    <property type="match status" value="1"/>
</dbReference>
<dbReference type="Gene3D" id="3.10.290.10">
    <property type="entry name" value="RNA-binding S4 domain"/>
    <property type="match status" value="1"/>
</dbReference>
<dbReference type="FunFam" id="3.30.70.1560:FF:000001">
    <property type="entry name" value="Pseudouridine synthase"/>
    <property type="match status" value="1"/>
</dbReference>
<dbReference type="InterPro" id="IPR018496">
    <property type="entry name" value="PsdUridine_synth_RsuA/RluB_CS"/>
</dbReference>
<accession>A0A133MYT8</accession>
<dbReference type="InterPro" id="IPR002942">
    <property type="entry name" value="S4_RNA-bd"/>
</dbReference>
<evidence type="ECO:0000313" key="6">
    <source>
        <dbReference type="Proteomes" id="UP000215361"/>
    </source>
</evidence>
<evidence type="ECO:0000313" key="5">
    <source>
        <dbReference type="EMBL" id="OXZ38187.1"/>
    </source>
</evidence>
<dbReference type="EMBL" id="NDYI01000011">
    <property type="protein sequence ID" value="OXZ38187.1"/>
    <property type="molecule type" value="Genomic_DNA"/>
</dbReference>
<dbReference type="Pfam" id="PF01479">
    <property type="entry name" value="S4"/>
    <property type="match status" value="1"/>
</dbReference>
<name>A0A133MYT8_FINMA</name>
<dbReference type="InterPro" id="IPR000748">
    <property type="entry name" value="PsdUridine_synth_RsuA/RluB/E/F"/>
</dbReference>
<gene>
    <name evidence="5" type="ORF">B9N56_04055</name>
</gene>
<dbReference type="CDD" id="cd02870">
    <property type="entry name" value="PseudoU_synth_RsuA_like"/>
    <property type="match status" value="1"/>
</dbReference>
<evidence type="ECO:0000256" key="1">
    <source>
        <dbReference type="ARBA" id="ARBA00008348"/>
    </source>
</evidence>
<organism evidence="5 6">
    <name type="scientific">Finegoldia magna</name>
    <name type="common">Peptostreptococcus magnus</name>
    <dbReference type="NCBI Taxonomy" id="1260"/>
    <lineage>
        <taxon>Bacteria</taxon>
        <taxon>Bacillati</taxon>
        <taxon>Bacillota</taxon>
        <taxon>Tissierellia</taxon>
        <taxon>Tissierellales</taxon>
        <taxon>Peptoniphilaceae</taxon>
        <taxon>Finegoldia</taxon>
    </lineage>
</organism>
<reference evidence="6" key="1">
    <citation type="submission" date="2017-04" db="EMBL/GenBank/DDBJ databases">
        <title>Finegoldia magna isolated from orthopedic joint implant-associated infections.</title>
        <authorList>
            <person name="Bjorklund S."/>
            <person name="Bruggemann H."/>
            <person name="Jensen A."/>
            <person name="Hellmark B."/>
            <person name="Soderquist B."/>
        </authorList>
    </citation>
    <scope>NUCLEOTIDE SEQUENCE [LARGE SCALE GENOMIC DNA]</scope>
    <source>
        <strain evidence="6">08T492</strain>
    </source>
</reference>
<dbReference type="InterPro" id="IPR050343">
    <property type="entry name" value="RsuA_PseudoU_synthase"/>
</dbReference>
<dbReference type="PANTHER" id="PTHR47683">
    <property type="entry name" value="PSEUDOURIDINE SYNTHASE FAMILY PROTEIN-RELATED"/>
    <property type="match status" value="1"/>
</dbReference>
<dbReference type="InterPro" id="IPR042092">
    <property type="entry name" value="PsdUridine_s_RsuA/RluB/E/F_cat"/>
</dbReference>
<dbReference type="InterPro" id="IPR036986">
    <property type="entry name" value="S4_RNA-bd_sf"/>
</dbReference>
<evidence type="ECO:0000256" key="2">
    <source>
        <dbReference type="ARBA" id="ARBA00022884"/>
    </source>
</evidence>
<evidence type="ECO:0000256" key="4">
    <source>
        <dbReference type="RuleBase" id="RU003887"/>
    </source>
</evidence>
<dbReference type="CDD" id="cd00165">
    <property type="entry name" value="S4"/>
    <property type="match status" value="1"/>
</dbReference>
<comment type="similarity">
    <text evidence="1 4">Belongs to the pseudouridine synthase RsuA family.</text>
</comment>
<dbReference type="Gene3D" id="3.30.70.1560">
    <property type="entry name" value="Alpha-L RNA-binding motif"/>
    <property type="match status" value="1"/>
</dbReference>
<dbReference type="NCBIfam" id="TIGR00093">
    <property type="entry name" value="pseudouridine synthase"/>
    <property type="match status" value="1"/>
</dbReference>
<dbReference type="GO" id="GO:0000455">
    <property type="term" value="P:enzyme-directed rRNA pseudouridine synthesis"/>
    <property type="evidence" value="ECO:0007669"/>
    <property type="project" value="UniProtKB-ARBA"/>
</dbReference>
<dbReference type="SMART" id="SM00363">
    <property type="entry name" value="S4"/>
    <property type="match status" value="1"/>
</dbReference>
<dbReference type="Proteomes" id="UP000215361">
    <property type="component" value="Unassembled WGS sequence"/>
</dbReference>
<dbReference type="EC" id="5.4.99.-" evidence="4"/>
<dbReference type="SUPFAM" id="SSF55120">
    <property type="entry name" value="Pseudouridine synthase"/>
    <property type="match status" value="1"/>
</dbReference>